<evidence type="ECO:0000313" key="3">
    <source>
        <dbReference type="Proteomes" id="UP001162131"/>
    </source>
</evidence>
<feature type="transmembrane region" description="Helical" evidence="1">
    <location>
        <begin position="21"/>
        <end position="38"/>
    </location>
</feature>
<feature type="transmembrane region" description="Helical" evidence="1">
    <location>
        <begin position="82"/>
        <end position="105"/>
    </location>
</feature>
<evidence type="ECO:0008006" key="4">
    <source>
        <dbReference type="Google" id="ProtNLM"/>
    </source>
</evidence>
<dbReference type="Proteomes" id="UP001162131">
    <property type="component" value="Unassembled WGS sequence"/>
</dbReference>
<keyword evidence="1" id="KW-0812">Transmembrane</keyword>
<keyword evidence="1" id="KW-1133">Transmembrane helix</keyword>
<accession>A0AAU9J5Q7</accession>
<keyword evidence="1" id="KW-0472">Membrane</keyword>
<evidence type="ECO:0000256" key="1">
    <source>
        <dbReference type="SAM" id="Phobius"/>
    </source>
</evidence>
<reference evidence="2" key="1">
    <citation type="submission" date="2021-09" db="EMBL/GenBank/DDBJ databases">
        <authorList>
            <consortium name="AG Swart"/>
            <person name="Singh M."/>
            <person name="Singh A."/>
            <person name="Seah K."/>
            <person name="Emmerich C."/>
        </authorList>
    </citation>
    <scope>NUCLEOTIDE SEQUENCE</scope>
    <source>
        <strain evidence="2">ATCC30299</strain>
    </source>
</reference>
<feature type="transmembrane region" description="Helical" evidence="1">
    <location>
        <begin position="117"/>
        <end position="144"/>
    </location>
</feature>
<comment type="caution">
    <text evidence="2">The sequence shown here is derived from an EMBL/GenBank/DDBJ whole genome shotgun (WGS) entry which is preliminary data.</text>
</comment>
<evidence type="ECO:0000313" key="2">
    <source>
        <dbReference type="EMBL" id="CAG9321031.1"/>
    </source>
</evidence>
<keyword evidence="3" id="KW-1185">Reference proteome</keyword>
<sequence length="184" mass="21132">MNYENFQRDIGKYKWRVKWEGILMLIIYLLFGIFILIIDGIGGLVSFMILFFFYPLFGISGIKASTESNISKSKCFKSALKITNIISGISSIITSMGTLCIFIDFRSFKAFYSCGIYIGKSSISICLIEFIWLSSIITFALSYVSYRDLCILFRLVTQHQENRYRPLLHQPAAFPQYVPMQVIA</sequence>
<organism evidence="2 3">
    <name type="scientific">Blepharisma stoltei</name>
    <dbReference type="NCBI Taxonomy" id="1481888"/>
    <lineage>
        <taxon>Eukaryota</taxon>
        <taxon>Sar</taxon>
        <taxon>Alveolata</taxon>
        <taxon>Ciliophora</taxon>
        <taxon>Postciliodesmatophora</taxon>
        <taxon>Heterotrichea</taxon>
        <taxon>Heterotrichida</taxon>
        <taxon>Blepharismidae</taxon>
        <taxon>Blepharisma</taxon>
    </lineage>
</organism>
<feature type="transmembrane region" description="Helical" evidence="1">
    <location>
        <begin position="44"/>
        <end position="62"/>
    </location>
</feature>
<gene>
    <name evidence="2" type="ORF">BSTOLATCC_MIC27603</name>
</gene>
<proteinExistence type="predicted"/>
<name>A0AAU9J5Q7_9CILI</name>
<dbReference type="EMBL" id="CAJZBQ010000027">
    <property type="protein sequence ID" value="CAG9321031.1"/>
    <property type="molecule type" value="Genomic_DNA"/>
</dbReference>
<dbReference type="AlphaFoldDB" id="A0AAU9J5Q7"/>
<protein>
    <recommendedName>
        <fullName evidence="4">Multipass membrane protein</fullName>
    </recommendedName>
</protein>